<feature type="compositionally biased region" description="Basic and acidic residues" evidence="1">
    <location>
        <begin position="8"/>
        <end position="22"/>
    </location>
</feature>
<name>A0ABW7WYL4_9NOCA</name>
<protein>
    <submittedName>
        <fullName evidence="2">Uncharacterized protein</fullName>
    </submittedName>
</protein>
<feature type="region of interest" description="Disordered" evidence="1">
    <location>
        <begin position="1"/>
        <end position="22"/>
    </location>
</feature>
<keyword evidence="3" id="KW-1185">Reference proteome</keyword>
<evidence type="ECO:0000313" key="2">
    <source>
        <dbReference type="EMBL" id="MFI2473896.1"/>
    </source>
</evidence>
<accession>A0ABW7WYL4</accession>
<evidence type="ECO:0000313" key="3">
    <source>
        <dbReference type="Proteomes" id="UP001611415"/>
    </source>
</evidence>
<evidence type="ECO:0000256" key="1">
    <source>
        <dbReference type="SAM" id="MobiDB-lite"/>
    </source>
</evidence>
<sequence length="71" mass="7905">MDQIAGSRQDDDARRSNRVGTERRHLGSGLYLCGVCDAHVKSHNDDGDLYFEIESEAETEIARLAAERLAL</sequence>
<organism evidence="2 3">
    <name type="scientific">Nocardia xishanensis</name>
    <dbReference type="NCBI Taxonomy" id="238964"/>
    <lineage>
        <taxon>Bacteria</taxon>
        <taxon>Bacillati</taxon>
        <taxon>Actinomycetota</taxon>
        <taxon>Actinomycetes</taxon>
        <taxon>Mycobacteriales</taxon>
        <taxon>Nocardiaceae</taxon>
        <taxon>Nocardia</taxon>
    </lineage>
</organism>
<dbReference type="RefSeq" id="WP_397092511.1">
    <property type="nucleotide sequence ID" value="NZ_JBIRYO010000006.1"/>
</dbReference>
<gene>
    <name evidence="2" type="ORF">ACH49W_11010</name>
</gene>
<dbReference type="Proteomes" id="UP001611415">
    <property type="component" value="Unassembled WGS sequence"/>
</dbReference>
<dbReference type="EMBL" id="JBIRYO010000006">
    <property type="protein sequence ID" value="MFI2473896.1"/>
    <property type="molecule type" value="Genomic_DNA"/>
</dbReference>
<proteinExistence type="predicted"/>
<comment type="caution">
    <text evidence="2">The sequence shown here is derived from an EMBL/GenBank/DDBJ whole genome shotgun (WGS) entry which is preliminary data.</text>
</comment>
<reference evidence="2 3" key="1">
    <citation type="submission" date="2024-10" db="EMBL/GenBank/DDBJ databases">
        <title>The Natural Products Discovery Center: Release of the First 8490 Sequenced Strains for Exploring Actinobacteria Biosynthetic Diversity.</title>
        <authorList>
            <person name="Kalkreuter E."/>
            <person name="Kautsar S.A."/>
            <person name="Yang D."/>
            <person name="Bader C.D."/>
            <person name="Teijaro C.N."/>
            <person name="Fluegel L."/>
            <person name="Davis C.M."/>
            <person name="Simpson J.R."/>
            <person name="Lauterbach L."/>
            <person name="Steele A.D."/>
            <person name="Gui C."/>
            <person name="Meng S."/>
            <person name="Li G."/>
            <person name="Viehrig K."/>
            <person name="Ye F."/>
            <person name="Su P."/>
            <person name="Kiefer A.F."/>
            <person name="Nichols A."/>
            <person name="Cepeda A.J."/>
            <person name="Yan W."/>
            <person name="Fan B."/>
            <person name="Jiang Y."/>
            <person name="Adhikari A."/>
            <person name="Zheng C.-J."/>
            <person name="Schuster L."/>
            <person name="Cowan T.M."/>
            <person name="Smanski M.J."/>
            <person name="Chevrette M.G."/>
            <person name="De Carvalho L.P.S."/>
            <person name="Shen B."/>
        </authorList>
    </citation>
    <scope>NUCLEOTIDE SEQUENCE [LARGE SCALE GENOMIC DNA]</scope>
    <source>
        <strain evidence="2 3">NPDC019275</strain>
    </source>
</reference>